<dbReference type="GeneID" id="36337994"/>
<sequence length="2480" mass="270370">MPEDLNVISSQLKAIQAEVVEFKVGVSHLALDEERERYTRIRERIESLVITLGNNKTDTGNLELENARRLLKVATGNTETLRYLETISCLESIFTDVTKAATVTAVGLSAEDSVSQHALSSRFLTDNVKQCWDYTAQLSNLAAIQLKAAADFHIFNHEANEVRAHASQLKDLSRKQLEAFSPEGRIGEASNLTHEMKERLNAFQSLADRARTLASKAPSILPVENRLLEVRGGVAGASDLGGPLMVQLLIDYVGSNFTVKKGDSLPLIDTTENPYLWKVMTSNGPQYIPSIACIIASANGEQIHDAYKTLSTVKDAWNDSVENYRRQLAIYYSNYLEGVGQRGGLYTTDSNGKRRFLEDLDRLLIQADADEGHLANILEMLSVPRPEQANEVWNRSQLSLLHQPLLILNEHVQSIKRMDENVALYTNRMREYASTITSEAHGLQAQLESLRMTYDRNRAELKELYDRVHNWRTVYTESLNGPTSGVGRLIISSVSSSSGISSEELPPVPLPPSPFGRITPMELPTTQEEEDSHMEFLETRGHRRPKMNVALLQAKDVSRNGKSTVFTCGANLHPRQTHGNLNVKQANAQKPKMVRDFPTQTTNHRVIRNTQTELTGNLVSCKFAGTQSDSNRVDCMTQIGLIKAQKAQQVDGSIISAAMEVAEHTPSSASATEGAIPDRVHETYTTGRAKGATAYHETATSGVKKQDLIFQIGDSRARTGSESSTPYRKSGALKSDSHSIDFGTFEAHVATGRLDIETKKESRDIITQIQSTSNFGSQQDLEYRTVESANIKSKPKQKESDIQVGPSGLKTGSVELRRTLNSTNLQTEIDKTSVKMETTPCSLKFFDAEAQISHAPKVPKAFDGVEYLKCASQQNLVQGDFKGFAKDTSYCELNANGQTLSDIDLQVSRPALVEAAIVNGMSKPKIVAECTCFEIVPQGMQGMENLSSNHFCALHQPMSFHFTPPCYAQCETPMRMRENRRTIRCQTVSLKLDPREVEVSTVNAKIDDRVVAERPWLVDDDFKIADSKEVRLVNIQTKERTPVEGTQMGKQKSTLLASHMNPREASAVEFSTTGPKMNRGSAYFPKRTADRSPAAPRLPAEAKCHLTVNGLQRDVFEHSSKISSSEPIYLATCGTKRVYSEVSCQVGTILKPEIMEISTVPLQVTEVDQSSRRDKTLDAVICPTRVLVKPVLTEDGGINVAKMQDLHHLNVKIANRMYNASVAPTSRMRTQQEVSHDSRQICTLEMSAKNGQADDYTMTASPSFTEAGFTITLNGQRRQQETINQLSVCPTCHCQFETSRVSSAITEASTSRKPWSTVSQSTQVGTILTPTRVQIVGVGTKSKAPPEIRNFGFGAQNIVCPSTVELVSSLTETGGIKVKDISEVDAVHILAEGSTFYASARNWVCQGNVAHSKGDLAPEKTVPLVKKSEVYSVSDQPLLQQARFEIVNTKVSELCDFCHGSGKRTSVQVSPQERRPTSATSTTYQPLASQKIKGPEVSSVECQVSAILRPTRVYAANVEIRPRTAELARQMGMTPNAIICPSTIELQTELAENAGIQVMDVKEVGSMELVADTSLFKTSFCERVTDLRRQSISGGKPFMDNMNITGGKSGLTLGQAQIQKIGPKSVSNAKTFTLQDVGCEFAIKSARVGAVCNQCHGRGRIESSLTAFSPIRSTSVDYSRKPSFIHQRASTPVTKTVECQVGAVLRPSSIEIGNIGVKPRNGKVAEYLGMNVDSVLCPARVQMIPEIREAPGIEIVNVADVAHTEVQVGEIVIDADVQTQRPQWSSVATDTQKKPHLLLNIKSNGDGLTIGHSSPPASMRNVGTVCDSFTLNDIGCEVVLRNSSIGGVCTSCRGSERTASASVKTMPRVLETQGVETSHQYSTLASALVMTKAVLSESKSCQVGTVLTPTCLNVAGVEMYSKSTTSFASSGTIVYPAAVEVESRLMENSGIQIREVATMDSMNVILGEKSYIASTQKMAKSKVESCVLEIKSFHPEAVRGELSTYRMAVGSLASTGKFHLQNIGCEFRLRNATYSTPKYPHPLAGSFEPKTLVGNGLKSSIGSQRTDASCQVGLTLVPTTVHVADMAVSASEQRVATSLGLKANAIICPSTVDLETQLTETAGVTVTDVHAVKEIGITVGERKGVVNVTGRNLKVQEKGIISRPTEPIYLSFTSYPPTCVQDTHPKFGKVRETTTTQVIKAIDQNSRCTFQIRRIGESLNPYPLSLTQIGPAQENLRKESASCQVGVTMVPSKMNVSRAKVIVEKKSSADIMGISGPSVLQSTTCELESRISERPGIGIAQIDAVEQLQLQIEGEIYNASVVGGGAKPKTTGTTGPQGWKHAPISITGHPRTDTHIPSSIQRSDKGIFNTIGPYLVTMKGGTVQSRSILEIGALTLGGKSLQLSVDGDLRGKLTMQTAQQPSSSGRKSTSYPDSSQRLRSPISPGDRLLPRRPNSQLCDVACEALIKPETLEKRLQTVFI</sequence>
<keyword evidence="3" id="KW-1185">Reference proteome</keyword>
<evidence type="ECO:0000313" key="2">
    <source>
        <dbReference type="EMBL" id="EUB62838.1"/>
    </source>
</evidence>
<feature type="compositionally biased region" description="Polar residues" evidence="1">
    <location>
        <begin position="1463"/>
        <end position="1486"/>
    </location>
</feature>
<evidence type="ECO:0000256" key="1">
    <source>
        <dbReference type="SAM" id="MobiDB-lite"/>
    </source>
</evidence>
<dbReference type="CTD" id="36337994"/>
<dbReference type="OMA" id="CTLEMSA"/>
<dbReference type="RefSeq" id="XP_024354034.1">
    <property type="nucleotide sequence ID" value="XM_024491528.1"/>
</dbReference>
<dbReference type="Gene3D" id="2.30.30.40">
    <property type="entry name" value="SH3 Domains"/>
    <property type="match status" value="1"/>
</dbReference>
<proteinExistence type="predicted"/>
<feature type="region of interest" description="Disordered" evidence="1">
    <location>
        <begin position="2415"/>
        <end position="2453"/>
    </location>
</feature>
<protein>
    <recommendedName>
        <fullName evidence="4">Desmoplakin SH3 domain-containing protein</fullName>
    </recommendedName>
</protein>
<evidence type="ECO:0000313" key="3">
    <source>
        <dbReference type="Proteomes" id="UP000019149"/>
    </source>
</evidence>
<dbReference type="EMBL" id="APAU02000010">
    <property type="protein sequence ID" value="EUB62838.1"/>
    <property type="molecule type" value="Genomic_DNA"/>
</dbReference>
<feature type="region of interest" description="Disordered" evidence="1">
    <location>
        <begin position="790"/>
        <end position="809"/>
    </location>
</feature>
<organism evidence="2 3">
    <name type="scientific">Echinococcus granulosus</name>
    <name type="common">Hydatid tapeworm</name>
    <dbReference type="NCBI Taxonomy" id="6210"/>
    <lineage>
        <taxon>Eukaryota</taxon>
        <taxon>Metazoa</taxon>
        <taxon>Spiralia</taxon>
        <taxon>Lophotrochozoa</taxon>
        <taxon>Platyhelminthes</taxon>
        <taxon>Cestoda</taxon>
        <taxon>Eucestoda</taxon>
        <taxon>Cyclophyllidea</taxon>
        <taxon>Taeniidae</taxon>
        <taxon>Echinococcus</taxon>
        <taxon>Echinococcus granulosus group</taxon>
    </lineage>
</organism>
<feature type="region of interest" description="Disordered" evidence="1">
    <location>
        <begin position="1462"/>
        <end position="1486"/>
    </location>
</feature>
<name>W6UNM8_ECHGR</name>
<evidence type="ECO:0008006" key="4">
    <source>
        <dbReference type="Google" id="ProtNLM"/>
    </source>
</evidence>
<dbReference type="STRING" id="6210.W6UNM8"/>
<dbReference type="Gene3D" id="1.20.58.60">
    <property type="match status" value="1"/>
</dbReference>
<dbReference type="OrthoDB" id="18740at2759"/>
<reference evidence="2 3" key="1">
    <citation type="journal article" date="2013" name="Nat. Genet.">
        <title>The genome of the hydatid tapeworm Echinococcus granulosus.</title>
        <authorList>
            <person name="Zheng H."/>
            <person name="Zhang W."/>
            <person name="Zhang L."/>
            <person name="Zhang Z."/>
            <person name="Li J."/>
            <person name="Lu G."/>
            <person name="Zhu Y."/>
            <person name="Wang Y."/>
            <person name="Huang Y."/>
            <person name="Liu J."/>
            <person name="Kang H."/>
            <person name="Chen J."/>
            <person name="Wang L."/>
            <person name="Chen A."/>
            <person name="Yu S."/>
            <person name="Gao Z."/>
            <person name="Jin L."/>
            <person name="Gu W."/>
            <person name="Wang Z."/>
            <person name="Zhao L."/>
            <person name="Shi B."/>
            <person name="Wen H."/>
            <person name="Lin R."/>
            <person name="Jones M.K."/>
            <person name="Brejova B."/>
            <person name="Vinar T."/>
            <person name="Zhao G."/>
            <person name="McManus D.P."/>
            <person name="Chen Z."/>
            <person name="Zhou Y."/>
            <person name="Wang S."/>
        </authorList>
    </citation>
    <scope>NUCLEOTIDE SEQUENCE [LARGE SCALE GENOMIC DNA]</scope>
</reference>
<accession>W6UNM8</accession>
<dbReference type="Proteomes" id="UP000019149">
    <property type="component" value="Unassembled WGS sequence"/>
</dbReference>
<feature type="compositionally biased region" description="Polar residues" evidence="1">
    <location>
        <begin position="2415"/>
        <end position="2438"/>
    </location>
</feature>
<comment type="caution">
    <text evidence="2">The sequence shown here is derived from an EMBL/GenBank/DDBJ whole genome shotgun (WGS) entry which is preliminary data.</text>
</comment>
<gene>
    <name evidence="2" type="ORF">EGR_02279</name>
</gene>
<dbReference type="KEGG" id="egl:EGR_02279"/>